<protein>
    <submittedName>
        <fullName evidence="1">Uncharacterized protein</fullName>
    </submittedName>
</protein>
<organism evidence="1 2">
    <name type="scientific">Rotaria socialis</name>
    <dbReference type="NCBI Taxonomy" id="392032"/>
    <lineage>
        <taxon>Eukaryota</taxon>
        <taxon>Metazoa</taxon>
        <taxon>Spiralia</taxon>
        <taxon>Gnathifera</taxon>
        <taxon>Rotifera</taxon>
        <taxon>Eurotatoria</taxon>
        <taxon>Bdelloidea</taxon>
        <taxon>Philodinida</taxon>
        <taxon>Philodinidae</taxon>
        <taxon>Rotaria</taxon>
    </lineage>
</organism>
<name>A0A818FLF4_9BILA</name>
<evidence type="ECO:0000313" key="2">
    <source>
        <dbReference type="Proteomes" id="UP000663865"/>
    </source>
</evidence>
<evidence type="ECO:0000313" key="1">
    <source>
        <dbReference type="EMBL" id="CAF3477575.1"/>
    </source>
</evidence>
<gene>
    <name evidence="1" type="ORF">KIK155_LOCUS14268</name>
</gene>
<reference evidence="1" key="1">
    <citation type="submission" date="2021-02" db="EMBL/GenBank/DDBJ databases">
        <authorList>
            <person name="Nowell W R."/>
        </authorList>
    </citation>
    <scope>NUCLEOTIDE SEQUENCE</scope>
</reference>
<dbReference type="AlphaFoldDB" id="A0A818FLF4"/>
<accession>A0A818FLF4</accession>
<sequence length="210" mass="24101">MVIIRAKVKNCSCCGTASPQKEILSCTIFRQPDLDMRPPPMQRQTMAAWIEYCSHCGYCSDNIDDQNGTTRKNIIESPDYQAQLSSNEYPELANRFLCYSILLENENSLAEAAWQALRAAWTCDDANNQQGGVRTNLEFSSQLGLDRCIQADALRRAGEFQRAKELLQHQQGGEERIKIWFKFQLHLIESNDTRCYTITDAQKYHDLHIE</sequence>
<proteinExistence type="predicted"/>
<dbReference type="Proteomes" id="UP000663865">
    <property type="component" value="Unassembled WGS sequence"/>
</dbReference>
<dbReference type="EMBL" id="CAJNYV010002432">
    <property type="protein sequence ID" value="CAF3477575.1"/>
    <property type="molecule type" value="Genomic_DNA"/>
</dbReference>
<comment type="caution">
    <text evidence="1">The sequence shown here is derived from an EMBL/GenBank/DDBJ whole genome shotgun (WGS) entry which is preliminary data.</text>
</comment>